<proteinExistence type="predicted"/>
<sequence>MPLWAQGIHVANIDDPMTVELLVLWAAILWCLESGFADARFEGDAKVIIDKINQANTRDSTMGAYWRKLYDV</sequence>
<organism evidence="1 2">
    <name type="scientific">Linum trigynum</name>
    <dbReference type="NCBI Taxonomy" id="586398"/>
    <lineage>
        <taxon>Eukaryota</taxon>
        <taxon>Viridiplantae</taxon>
        <taxon>Streptophyta</taxon>
        <taxon>Embryophyta</taxon>
        <taxon>Tracheophyta</taxon>
        <taxon>Spermatophyta</taxon>
        <taxon>Magnoliopsida</taxon>
        <taxon>eudicotyledons</taxon>
        <taxon>Gunneridae</taxon>
        <taxon>Pentapetalae</taxon>
        <taxon>rosids</taxon>
        <taxon>fabids</taxon>
        <taxon>Malpighiales</taxon>
        <taxon>Linaceae</taxon>
        <taxon>Linum</taxon>
    </lineage>
</organism>
<protein>
    <recommendedName>
        <fullName evidence="3">RNase H type-1 domain-containing protein</fullName>
    </recommendedName>
</protein>
<keyword evidence="2" id="KW-1185">Reference proteome</keyword>
<evidence type="ECO:0000313" key="1">
    <source>
        <dbReference type="EMBL" id="CAL1373116.1"/>
    </source>
</evidence>
<name>A0AAV2DGW9_9ROSI</name>
<dbReference type="EMBL" id="OZ034815">
    <property type="protein sequence ID" value="CAL1373116.1"/>
    <property type="molecule type" value="Genomic_DNA"/>
</dbReference>
<accession>A0AAV2DGW9</accession>
<gene>
    <name evidence="1" type="ORF">LTRI10_LOCUS15066</name>
</gene>
<evidence type="ECO:0000313" key="2">
    <source>
        <dbReference type="Proteomes" id="UP001497516"/>
    </source>
</evidence>
<dbReference type="Proteomes" id="UP001497516">
    <property type="component" value="Chromosome 2"/>
</dbReference>
<dbReference type="AlphaFoldDB" id="A0AAV2DGW9"/>
<evidence type="ECO:0008006" key="3">
    <source>
        <dbReference type="Google" id="ProtNLM"/>
    </source>
</evidence>
<reference evidence="1 2" key="1">
    <citation type="submission" date="2024-04" db="EMBL/GenBank/DDBJ databases">
        <authorList>
            <person name="Fracassetti M."/>
        </authorList>
    </citation>
    <scope>NUCLEOTIDE SEQUENCE [LARGE SCALE GENOMIC DNA]</scope>
</reference>